<name>A0A3F3IB23_SALER</name>
<reference evidence="1" key="1">
    <citation type="submission" date="2016-09" db="EMBL/GenBank/DDBJ databases">
        <title>Whole Genome Sequencing of Salmonella enterica subsp. enterica serovar Nottingham.</title>
        <authorList>
            <person name="Zheng J."/>
            <person name="Wang H."/>
        </authorList>
    </citation>
    <scope>NUCLEOTIDE SEQUENCE [LARGE SCALE GENOMIC DNA]</scope>
    <source>
        <strain evidence="1">CFSAN055411</strain>
    </source>
</reference>
<comment type="caution">
    <text evidence="1">The sequence shown here is derived from an EMBL/GenBank/DDBJ whole genome shotgun (WGS) entry which is preliminary data.</text>
</comment>
<dbReference type="RefSeq" id="WP_069721646.1">
    <property type="nucleotide sequence ID" value="NZ_MJEL01000034.1"/>
</dbReference>
<dbReference type="AlphaFoldDB" id="A0A3F3IB23"/>
<gene>
    <name evidence="1" type="ORF">BH006_02165</name>
</gene>
<organism evidence="1">
    <name type="scientific">Salmonella enterica</name>
    <name type="common">Salmonella choleraesuis</name>
    <dbReference type="NCBI Taxonomy" id="28901"/>
    <lineage>
        <taxon>Bacteria</taxon>
        <taxon>Pseudomonadati</taxon>
        <taxon>Pseudomonadota</taxon>
        <taxon>Gammaproteobacteria</taxon>
        <taxon>Enterobacterales</taxon>
        <taxon>Enterobacteriaceae</taxon>
        <taxon>Salmonella</taxon>
    </lineage>
</organism>
<dbReference type="Proteomes" id="UP000852880">
    <property type="component" value="Unassembled WGS sequence"/>
</dbReference>
<evidence type="ECO:0000313" key="1">
    <source>
        <dbReference type="EMBL" id="OEH96271.1"/>
    </source>
</evidence>
<dbReference type="EMBL" id="MJEL01000034">
    <property type="protein sequence ID" value="OEH96271.1"/>
    <property type="molecule type" value="Genomic_DNA"/>
</dbReference>
<sequence>MNALLKTHSCSRNFSRLLPTRGTGDDRPEPRLISSIATTDLYDGDFYLKKMRELVEDDYLVMPDNIREPYEILNWLRSAGQ</sequence>
<protein>
    <submittedName>
        <fullName evidence="1">Uncharacterized protein</fullName>
    </submittedName>
</protein>
<proteinExistence type="predicted"/>
<accession>A0A3F3IB23</accession>